<keyword evidence="3" id="KW-1185">Reference proteome</keyword>
<feature type="transmembrane region" description="Helical" evidence="1">
    <location>
        <begin position="23"/>
        <end position="41"/>
    </location>
</feature>
<accession>A0A067DN68</accession>
<keyword evidence="1" id="KW-1133">Transmembrane helix</keyword>
<keyword evidence="1" id="KW-0472">Membrane</keyword>
<dbReference type="Proteomes" id="UP000027120">
    <property type="component" value="Unassembled WGS sequence"/>
</dbReference>
<evidence type="ECO:0000313" key="3">
    <source>
        <dbReference type="Proteomes" id="UP000027120"/>
    </source>
</evidence>
<proteinExistence type="predicted"/>
<name>A0A067DN68_CITSI</name>
<evidence type="ECO:0000313" key="2">
    <source>
        <dbReference type="EMBL" id="KDO44444.1"/>
    </source>
</evidence>
<dbReference type="PANTHER" id="PTHR31061">
    <property type="entry name" value="LD22376P"/>
    <property type="match status" value="1"/>
</dbReference>
<dbReference type="AlphaFoldDB" id="A0A067DN68"/>
<keyword evidence="1" id="KW-0812">Transmembrane</keyword>
<dbReference type="PANTHER" id="PTHR31061:SF5">
    <property type="entry name" value="HEPARAN-ALPHA-GLUCOSAMINIDE N-ACETYLTRANSFERASE CATALYTIC DOMAIN-CONTAINING PROTEIN"/>
    <property type="match status" value="1"/>
</dbReference>
<protein>
    <submittedName>
        <fullName evidence="2">Uncharacterized protein</fullName>
    </submittedName>
</protein>
<feature type="non-terminal residue" evidence="2">
    <location>
        <position position="1"/>
    </location>
</feature>
<dbReference type="EMBL" id="KK785304">
    <property type="protein sequence ID" value="KDO44444.1"/>
    <property type="molecule type" value="Genomic_DNA"/>
</dbReference>
<evidence type="ECO:0000256" key="1">
    <source>
        <dbReference type="SAM" id="Phobius"/>
    </source>
</evidence>
<gene>
    <name evidence="2" type="ORF">CISIN_1g0107912mg</name>
</gene>
<reference evidence="2 3" key="1">
    <citation type="submission" date="2014-04" db="EMBL/GenBank/DDBJ databases">
        <authorList>
            <consortium name="International Citrus Genome Consortium"/>
            <person name="Gmitter F."/>
            <person name="Chen C."/>
            <person name="Farmerie W."/>
            <person name="Harkins T."/>
            <person name="Desany B."/>
            <person name="Mohiuddin M."/>
            <person name="Kodira C."/>
            <person name="Borodovsky M."/>
            <person name="Lomsadze A."/>
            <person name="Burns P."/>
            <person name="Jenkins J."/>
            <person name="Prochnik S."/>
            <person name="Shu S."/>
            <person name="Chapman J."/>
            <person name="Pitluck S."/>
            <person name="Schmutz J."/>
            <person name="Rokhsar D."/>
        </authorList>
    </citation>
    <scope>NUCLEOTIDE SEQUENCE</scope>
</reference>
<organism evidence="2 3">
    <name type="scientific">Citrus sinensis</name>
    <name type="common">Sweet orange</name>
    <name type="synonym">Citrus aurantium var. sinensis</name>
    <dbReference type="NCBI Taxonomy" id="2711"/>
    <lineage>
        <taxon>Eukaryota</taxon>
        <taxon>Viridiplantae</taxon>
        <taxon>Streptophyta</taxon>
        <taxon>Embryophyta</taxon>
        <taxon>Tracheophyta</taxon>
        <taxon>Spermatophyta</taxon>
        <taxon>Magnoliopsida</taxon>
        <taxon>eudicotyledons</taxon>
        <taxon>Gunneridae</taxon>
        <taxon>Pentapetalae</taxon>
        <taxon>rosids</taxon>
        <taxon>malvids</taxon>
        <taxon>Sapindales</taxon>
        <taxon>Rutaceae</taxon>
        <taxon>Aurantioideae</taxon>
        <taxon>Citrus</taxon>
    </lineage>
</organism>
<feature type="transmembrane region" description="Helical" evidence="1">
    <location>
        <begin position="62"/>
        <end position="82"/>
    </location>
</feature>
<sequence length="219" mass="25159">GYSHAPDALSYGVDMKHIRWCGILQRIALVYVVVALIETLTTKRRPNVLEPRHLSIFTAYQWQWIGGFIAFVIYIITTYSLYVPNWSFSEHSDHGVKKYIVKCGMRGHLGPACNAVGYVDRELWGINHLYSDPVWSRLEACTLSSPNSGPLREDAPSWCRAPFEPEGLLSYSLWYNWYSLWTCFDSFQGSLCEAQALGLDGVWLTYNSHHSSFYKCYSY</sequence>